<organism evidence="1 2">
    <name type="scientific">Mediterraneibacter catenae</name>
    <dbReference type="NCBI Taxonomy" id="2594882"/>
    <lineage>
        <taxon>Bacteria</taxon>
        <taxon>Bacillati</taxon>
        <taxon>Bacillota</taxon>
        <taxon>Clostridia</taxon>
        <taxon>Lachnospirales</taxon>
        <taxon>Lachnospiraceae</taxon>
        <taxon>Mediterraneibacter</taxon>
    </lineage>
</organism>
<dbReference type="AlphaFoldDB" id="A0A5M9I2M3"/>
<dbReference type="Proteomes" id="UP000322025">
    <property type="component" value="Unassembled WGS sequence"/>
</dbReference>
<evidence type="ECO:0000313" key="1">
    <source>
        <dbReference type="EMBL" id="KAA8501791.1"/>
    </source>
</evidence>
<proteinExistence type="predicted"/>
<accession>A0A5M9I2M3</accession>
<evidence type="ECO:0000313" key="2">
    <source>
        <dbReference type="Proteomes" id="UP000322025"/>
    </source>
</evidence>
<sequence>MEESNFEKIGFINYRVLIKFGQPAGECDSSAGSSPYLKPPEILVVSSLPQQSGGENQPLVTCSDILYNEERKKPV</sequence>
<dbReference type="EMBL" id="VMSO01000006">
    <property type="protein sequence ID" value="KAA8501791.1"/>
    <property type="molecule type" value="Genomic_DNA"/>
</dbReference>
<keyword evidence="2" id="KW-1185">Reference proteome</keyword>
<protein>
    <submittedName>
        <fullName evidence="1">Uncharacterized protein</fullName>
    </submittedName>
</protein>
<name>A0A5M9I2M3_9FIRM</name>
<gene>
    <name evidence="1" type="ORF">FNY66_06415</name>
</gene>
<comment type="caution">
    <text evidence="1">The sequence shown here is derived from an EMBL/GenBank/DDBJ whole genome shotgun (WGS) entry which is preliminary data.</text>
</comment>
<dbReference type="RefSeq" id="WP_190324801.1">
    <property type="nucleotide sequence ID" value="NZ_VMSO01000006.1"/>
</dbReference>
<reference evidence="1" key="1">
    <citation type="submission" date="2019-07" db="EMBL/GenBank/DDBJ databases">
        <authorList>
            <person name="Wongkuna S."/>
            <person name="Scaria J."/>
        </authorList>
    </citation>
    <scope>NUCLEOTIDE SEQUENCE [LARGE SCALE GENOMIC DNA]</scope>
    <source>
        <strain evidence="1">SW178</strain>
    </source>
</reference>